<name>A0ABU1V274_9GAMM</name>
<evidence type="ECO:0000313" key="8">
    <source>
        <dbReference type="Proteomes" id="UP001253595"/>
    </source>
</evidence>
<protein>
    <submittedName>
        <fullName evidence="7">Methyl-accepting chemotaxis protein</fullName>
    </submittedName>
</protein>
<accession>A0ABU1V274</accession>
<dbReference type="InterPro" id="IPR051310">
    <property type="entry name" value="MCP_chemotaxis"/>
</dbReference>
<dbReference type="PRINTS" id="PR00260">
    <property type="entry name" value="CHEMTRNSDUCR"/>
</dbReference>
<evidence type="ECO:0000256" key="2">
    <source>
        <dbReference type="ARBA" id="ARBA00023224"/>
    </source>
</evidence>
<dbReference type="PROSITE" id="PS50111">
    <property type="entry name" value="CHEMOTAXIS_TRANSDUC_2"/>
    <property type="match status" value="1"/>
</dbReference>
<dbReference type="CDD" id="cd11386">
    <property type="entry name" value="MCP_signal"/>
    <property type="match status" value="1"/>
</dbReference>
<feature type="transmembrane region" description="Helical" evidence="5">
    <location>
        <begin position="188"/>
        <end position="207"/>
    </location>
</feature>
<feature type="domain" description="Methyl-accepting transducer" evidence="6">
    <location>
        <begin position="268"/>
        <end position="483"/>
    </location>
</feature>
<dbReference type="SMART" id="SM00283">
    <property type="entry name" value="MA"/>
    <property type="match status" value="1"/>
</dbReference>
<dbReference type="Pfam" id="PF00015">
    <property type="entry name" value="MCPsignal"/>
    <property type="match status" value="1"/>
</dbReference>
<comment type="similarity">
    <text evidence="3">Belongs to the methyl-accepting chemotaxis (MCP) protein family.</text>
</comment>
<dbReference type="Gene3D" id="1.10.287.950">
    <property type="entry name" value="Methyl-accepting chemotaxis protein"/>
    <property type="match status" value="1"/>
</dbReference>
<comment type="caution">
    <text evidence="7">The sequence shown here is derived from an EMBL/GenBank/DDBJ whole genome shotgun (WGS) entry which is preliminary data.</text>
</comment>
<keyword evidence="5" id="KW-1133">Transmembrane helix</keyword>
<sequence length="507" mass="54337">MILTCLIMLGLVGLGASALFQLQKYNTTVDEKLTQIQMQSDLLSAVDSSSLQLRIQIQAWKNIMISGNEKSQYERYLKAFNASTEKVKTNLKSGIALQEKLGQNSEELTYFLAEYDRVLDRYNRALQRFDFNDPATGLKVDGRAAGIVSALGANILVVSEQMSEQFNQLVISTDEEIARLYSASLRTFGIILLVAIAFILGVLIYIFRDLFRTLGGEPAYTASVVSQVADGNLDVAIELRAGDDRSLLASVDNMCKQLGHIIAEVRSSADSLSSASEEVNATAQSLAKGASMQAASVEETSASMEQMAASIAQNNENARVTDGMAQKAANDAASGGAAVVGTVDAMQKIAERIGVIDDIAYQTNLLALNAAIEAGRAGEHGRGFAVVASEVRKLAERSQRAAQEIGTLATDSVKQADSAGKLLQEVVPAIRKTADLIQEIAAASGEQTTGVNQINLAIGQVSQTLQQNAAASEELSSTSEEMSAQALRLQESMTYFKLVGDKQRRTN</sequence>
<dbReference type="PANTHER" id="PTHR43531:SF11">
    <property type="entry name" value="METHYL-ACCEPTING CHEMOTAXIS PROTEIN 3"/>
    <property type="match status" value="1"/>
</dbReference>
<dbReference type="Proteomes" id="UP001253595">
    <property type="component" value="Unassembled WGS sequence"/>
</dbReference>
<evidence type="ECO:0000256" key="3">
    <source>
        <dbReference type="ARBA" id="ARBA00029447"/>
    </source>
</evidence>
<gene>
    <name evidence="7" type="ORF">J2X05_003594</name>
</gene>
<dbReference type="InterPro" id="IPR004090">
    <property type="entry name" value="Chemotax_Me-accpt_rcpt"/>
</dbReference>
<evidence type="ECO:0000256" key="5">
    <source>
        <dbReference type="SAM" id="Phobius"/>
    </source>
</evidence>
<evidence type="ECO:0000313" key="7">
    <source>
        <dbReference type="EMBL" id="MDR7091559.1"/>
    </source>
</evidence>
<dbReference type="SUPFAM" id="SSF58104">
    <property type="entry name" value="Methyl-accepting chemotaxis protein (MCP) signaling domain"/>
    <property type="match status" value="1"/>
</dbReference>
<keyword evidence="5" id="KW-0812">Transmembrane</keyword>
<keyword evidence="5" id="KW-0472">Membrane</keyword>
<evidence type="ECO:0000256" key="4">
    <source>
        <dbReference type="PROSITE-ProRule" id="PRU00284"/>
    </source>
</evidence>
<proteinExistence type="inferred from homology"/>
<dbReference type="InterPro" id="IPR004089">
    <property type="entry name" value="MCPsignal_dom"/>
</dbReference>
<keyword evidence="8" id="KW-1185">Reference proteome</keyword>
<dbReference type="PANTHER" id="PTHR43531">
    <property type="entry name" value="PROTEIN ICFG"/>
    <property type="match status" value="1"/>
</dbReference>
<dbReference type="EMBL" id="JAVDVX010000007">
    <property type="protein sequence ID" value="MDR7091559.1"/>
    <property type="molecule type" value="Genomic_DNA"/>
</dbReference>
<dbReference type="RefSeq" id="WP_310074989.1">
    <property type="nucleotide sequence ID" value="NZ_JAVDVX010000007.1"/>
</dbReference>
<evidence type="ECO:0000259" key="6">
    <source>
        <dbReference type="PROSITE" id="PS50111"/>
    </source>
</evidence>
<reference evidence="7 8" key="1">
    <citation type="submission" date="2023-07" db="EMBL/GenBank/DDBJ databases">
        <title>Sorghum-associated microbial communities from plants grown in Nebraska, USA.</title>
        <authorList>
            <person name="Schachtman D."/>
        </authorList>
    </citation>
    <scope>NUCLEOTIDE SEQUENCE [LARGE SCALE GENOMIC DNA]</scope>
    <source>
        <strain evidence="7 8">BE190</strain>
    </source>
</reference>
<evidence type="ECO:0000256" key="1">
    <source>
        <dbReference type="ARBA" id="ARBA00022500"/>
    </source>
</evidence>
<organism evidence="7 8">
    <name type="scientific">Cellvibrio fibrivorans</name>
    <dbReference type="NCBI Taxonomy" id="126350"/>
    <lineage>
        <taxon>Bacteria</taxon>
        <taxon>Pseudomonadati</taxon>
        <taxon>Pseudomonadota</taxon>
        <taxon>Gammaproteobacteria</taxon>
        <taxon>Cellvibrionales</taxon>
        <taxon>Cellvibrionaceae</taxon>
        <taxon>Cellvibrio</taxon>
    </lineage>
</organism>
<keyword evidence="2 4" id="KW-0807">Transducer</keyword>
<keyword evidence="1" id="KW-0145">Chemotaxis</keyword>